<gene>
    <name evidence="1" type="ORF">rCG_53897</name>
</gene>
<evidence type="ECO:0000313" key="1">
    <source>
        <dbReference type="EMBL" id="EDM07595.1"/>
    </source>
</evidence>
<reference evidence="1 2" key="1">
    <citation type="submission" date="2005-09" db="EMBL/GenBank/DDBJ databases">
        <authorList>
            <person name="Mural R.J."/>
            <person name="Li P.W."/>
            <person name="Adams M.D."/>
            <person name="Amanatides P.G."/>
            <person name="Baden-Tillson H."/>
            <person name="Barnstead M."/>
            <person name="Chin S.H."/>
            <person name="Dew I."/>
            <person name="Evans C.A."/>
            <person name="Ferriera S."/>
            <person name="Flanigan M."/>
            <person name="Fosler C."/>
            <person name="Glodek A."/>
            <person name="Gu Z."/>
            <person name="Holt R.A."/>
            <person name="Jennings D."/>
            <person name="Kraft C.L."/>
            <person name="Lu F."/>
            <person name="Nguyen T."/>
            <person name="Nusskern D.R."/>
            <person name="Pfannkoch C.M."/>
            <person name="Sitter C."/>
            <person name="Sutton G.G."/>
            <person name="Venter J.C."/>
            <person name="Wang Z."/>
            <person name="Woodage T."/>
            <person name="Zheng X.H."/>
            <person name="Zhong F."/>
        </authorList>
    </citation>
    <scope>NUCLEOTIDE SEQUENCE [LARGE SCALE GENOMIC DNA]</scope>
    <source>
        <strain>BN</strain>
        <strain evidence="2">Sprague-Dawley</strain>
    </source>
</reference>
<name>A6JAD9_RAT</name>
<evidence type="ECO:0000313" key="2">
    <source>
        <dbReference type="Proteomes" id="UP000234681"/>
    </source>
</evidence>
<dbReference type="AlphaFoldDB" id="A6JAD9"/>
<accession>A6JAD9</accession>
<organism evidence="1 2">
    <name type="scientific">Rattus norvegicus</name>
    <name type="common">Rat</name>
    <dbReference type="NCBI Taxonomy" id="10116"/>
    <lineage>
        <taxon>Eukaryota</taxon>
        <taxon>Metazoa</taxon>
        <taxon>Chordata</taxon>
        <taxon>Craniata</taxon>
        <taxon>Vertebrata</taxon>
        <taxon>Euteleostomi</taxon>
        <taxon>Mammalia</taxon>
        <taxon>Eutheria</taxon>
        <taxon>Euarchontoglires</taxon>
        <taxon>Glires</taxon>
        <taxon>Rodentia</taxon>
        <taxon>Myomorpha</taxon>
        <taxon>Muroidea</taxon>
        <taxon>Muridae</taxon>
        <taxon>Murinae</taxon>
        <taxon>Rattus</taxon>
    </lineage>
</organism>
<dbReference type="Proteomes" id="UP000234681">
    <property type="component" value="Chromosome 1"/>
</dbReference>
<protein>
    <submittedName>
        <fullName evidence="1">RCG53897</fullName>
    </submittedName>
</protein>
<dbReference type="EMBL" id="CH473979">
    <property type="protein sequence ID" value="EDM07595.1"/>
    <property type="molecule type" value="Genomic_DNA"/>
</dbReference>
<sequence>MGVMSRTAMWLGSLEPLAKGGVTGLDDNSIINCLGSGPYSSCVVLSFLHRHQQNIRVPVLSVSGKSCYFPIH</sequence>
<proteinExistence type="predicted"/>